<dbReference type="EMBL" id="SIMR01000001">
    <property type="protein sequence ID" value="TBC18099.1"/>
    <property type="molecule type" value="Genomic_DNA"/>
</dbReference>
<sequence>MQLSKLIEDAIDRGTYRPGDKIPGETELCRIYDLARSTVRETLRVLEDRNRIRVVARRGAFVIDPKGSGWVLQVADGFFEGEVHNNQRNVETRVLETKLAPPSGAAARALNRSPEANCLLLRRLRRLDGNLALYSINYLLPEFYDMILESEVMQPHGSLNRVLKANGYRTFGARRTVESIGAPAPVAKLLEIPEGTPVLLITSVSWDQDQKPFDFYTSWVRTDIVKVTVEASANIGAQ</sequence>
<protein>
    <submittedName>
        <fullName evidence="5">GntR family transcriptional regulator</fullName>
    </submittedName>
</protein>
<dbReference type="Pfam" id="PF07702">
    <property type="entry name" value="UTRA"/>
    <property type="match status" value="1"/>
</dbReference>
<dbReference type="SUPFAM" id="SSF64288">
    <property type="entry name" value="Chorismate lyase-like"/>
    <property type="match status" value="1"/>
</dbReference>
<dbReference type="InterPro" id="IPR000524">
    <property type="entry name" value="Tscrpt_reg_HTH_GntR"/>
</dbReference>
<gene>
    <name evidence="5" type="ORF">ELH40_20950</name>
</gene>
<evidence type="ECO:0000256" key="2">
    <source>
        <dbReference type="ARBA" id="ARBA00023125"/>
    </source>
</evidence>
<dbReference type="InterPro" id="IPR050679">
    <property type="entry name" value="Bact_HTH_transcr_reg"/>
</dbReference>
<reference evidence="5 6" key="1">
    <citation type="submission" date="2019-02" db="EMBL/GenBank/DDBJ databases">
        <title>The genomic architecture of introgression among sibling species of bacteria.</title>
        <authorList>
            <person name="Cavassim M.I.A."/>
            <person name="Moeskjaer S."/>
            <person name="Moslemi C."/>
            <person name="Fields B."/>
            <person name="Bachmann A."/>
            <person name="Vilhjalmsson B."/>
            <person name="Schierup M.H."/>
            <person name="Young J.P.W."/>
            <person name="Andersen S.U."/>
        </authorList>
    </citation>
    <scope>NUCLEOTIDE SEQUENCE [LARGE SCALE GENOMIC DNA]</scope>
    <source>
        <strain evidence="5 6">SM92</strain>
    </source>
</reference>
<dbReference type="PANTHER" id="PTHR44846">
    <property type="entry name" value="MANNOSYL-D-GLYCERATE TRANSPORT/METABOLISM SYSTEM REPRESSOR MNGR-RELATED"/>
    <property type="match status" value="1"/>
</dbReference>
<dbReference type="GO" id="GO:0003677">
    <property type="term" value="F:DNA binding"/>
    <property type="evidence" value="ECO:0007669"/>
    <property type="project" value="UniProtKB-KW"/>
</dbReference>
<evidence type="ECO:0000256" key="1">
    <source>
        <dbReference type="ARBA" id="ARBA00023015"/>
    </source>
</evidence>
<dbReference type="Proteomes" id="UP000294215">
    <property type="component" value="Unassembled WGS sequence"/>
</dbReference>
<dbReference type="SMART" id="SM00345">
    <property type="entry name" value="HTH_GNTR"/>
    <property type="match status" value="1"/>
</dbReference>
<evidence type="ECO:0000313" key="5">
    <source>
        <dbReference type="EMBL" id="TBC18099.1"/>
    </source>
</evidence>
<dbReference type="InterPro" id="IPR036390">
    <property type="entry name" value="WH_DNA-bd_sf"/>
</dbReference>
<accession>A0AB38ID29</accession>
<evidence type="ECO:0000256" key="3">
    <source>
        <dbReference type="ARBA" id="ARBA00023163"/>
    </source>
</evidence>
<dbReference type="InterPro" id="IPR011663">
    <property type="entry name" value="UTRA"/>
</dbReference>
<keyword evidence="1" id="KW-0805">Transcription regulation</keyword>
<evidence type="ECO:0000259" key="4">
    <source>
        <dbReference type="PROSITE" id="PS50949"/>
    </source>
</evidence>
<keyword evidence="2" id="KW-0238">DNA-binding</keyword>
<dbReference type="Pfam" id="PF00392">
    <property type="entry name" value="GntR"/>
    <property type="match status" value="1"/>
</dbReference>
<keyword evidence="3" id="KW-0804">Transcription</keyword>
<dbReference type="SUPFAM" id="SSF46785">
    <property type="entry name" value="Winged helix' DNA-binding domain"/>
    <property type="match status" value="1"/>
</dbReference>
<dbReference type="GO" id="GO:0045892">
    <property type="term" value="P:negative regulation of DNA-templated transcription"/>
    <property type="evidence" value="ECO:0007669"/>
    <property type="project" value="TreeGrafter"/>
</dbReference>
<proteinExistence type="predicted"/>
<dbReference type="SMART" id="SM00866">
    <property type="entry name" value="UTRA"/>
    <property type="match status" value="1"/>
</dbReference>
<dbReference type="GO" id="GO:0003700">
    <property type="term" value="F:DNA-binding transcription factor activity"/>
    <property type="evidence" value="ECO:0007669"/>
    <property type="project" value="InterPro"/>
</dbReference>
<dbReference type="AlphaFoldDB" id="A0AB38ID29"/>
<comment type="caution">
    <text evidence="5">The sequence shown here is derived from an EMBL/GenBank/DDBJ whole genome shotgun (WGS) entry which is preliminary data.</text>
</comment>
<dbReference type="PROSITE" id="PS50949">
    <property type="entry name" value="HTH_GNTR"/>
    <property type="match status" value="1"/>
</dbReference>
<feature type="domain" description="HTH gntR-type" evidence="4">
    <location>
        <begin position="1"/>
        <end position="65"/>
    </location>
</feature>
<dbReference type="CDD" id="cd07377">
    <property type="entry name" value="WHTH_GntR"/>
    <property type="match status" value="1"/>
</dbReference>
<dbReference type="Gene3D" id="3.40.1410.10">
    <property type="entry name" value="Chorismate lyase-like"/>
    <property type="match status" value="1"/>
</dbReference>
<dbReference type="PANTHER" id="PTHR44846:SF1">
    <property type="entry name" value="MANNOSYL-D-GLYCERATE TRANSPORT_METABOLISM SYSTEM REPRESSOR MNGR-RELATED"/>
    <property type="match status" value="1"/>
</dbReference>
<dbReference type="InterPro" id="IPR028978">
    <property type="entry name" value="Chorismate_lyase_/UTRA_dom_sf"/>
</dbReference>
<dbReference type="InterPro" id="IPR036388">
    <property type="entry name" value="WH-like_DNA-bd_sf"/>
</dbReference>
<evidence type="ECO:0000313" key="6">
    <source>
        <dbReference type="Proteomes" id="UP000294215"/>
    </source>
</evidence>
<dbReference type="Gene3D" id="1.10.10.10">
    <property type="entry name" value="Winged helix-like DNA-binding domain superfamily/Winged helix DNA-binding domain"/>
    <property type="match status" value="1"/>
</dbReference>
<name>A0AB38ID29_9HYPH</name>
<organism evidence="5 6">
    <name type="scientific">Rhizobium ruizarguesonis</name>
    <dbReference type="NCBI Taxonomy" id="2081791"/>
    <lineage>
        <taxon>Bacteria</taxon>
        <taxon>Pseudomonadati</taxon>
        <taxon>Pseudomonadota</taxon>
        <taxon>Alphaproteobacteria</taxon>
        <taxon>Hyphomicrobiales</taxon>
        <taxon>Rhizobiaceae</taxon>
        <taxon>Rhizobium/Agrobacterium group</taxon>
        <taxon>Rhizobium</taxon>
    </lineage>
</organism>